<proteinExistence type="predicted"/>
<evidence type="ECO:0000313" key="2">
    <source>
        <dbReference type="EMBL" id="OAV88712.1"/>
    </source>
</evidence>
<reference evidence="2" key="2">
    <citation type="submission" date="2016-05" db="EMBL/GenBank/DDBJ databases">
        <title>Comparative analysis highlights variable genome content of wheat rusts and divergence of the mating loci.</title>
        <authorList>
            <person name="Cuomo C.A."/>
            <person name="Bakkeren G."/>
            <person name="Szabo L."/>
            <person name="Khalil H."/>
            <person name="Joly D."/>
            <person name="Goldberg J."/>
            <person name="Young S."/>
            <person name="Zeng Q."/>
            <person name="Fellers J."/>
        </authorList>
    </citation>
    <scope>NUCLEOTIDE SEQUENCE [LARGE SCALE GENOMIC DNA]</scope>
    <source>
        <strain evidence="2">1-1 BBBD Race 1</strain>
    </source>
</reference>
<feature type="signal peptide" evidence="1">
    <location>
        <begin position="1"/>
        <end position="21"/>
    </location>
</feature>
<evidence type="ECO:0000313" key="3">
    <source>
        <dbReference type="EnsemblFungi" id="PTTG_28950-t43_1-p1"/>
    </source>
</evidence>
<reference evidence="2" key="1">
    <citation type="submission" date="2009-11" db="EMBL/GenBank/DDBJ databases">
        <authorList>
            <consortium name="The Broad Institute Genome Sequencing Platform"/>
            <person name="Ward D."/>
            <person name="Feldgarden M."/>
            <person name="Earl A."/>
            <person name="Young S.K."/>
            <person name="Zeng Q."/>
            <person name="Koehrsen M."/>
            <person name="Alvarado L."/>
            <person name="Berlin A."/>
            <person name="Bochicchio J."/>
            <person name="Borenstein D."/>
            <person name="Chapman S.B."/>
            <person name="Chen Z."/>
            <person name="Engels R."/>
            <person name="Freedman E."/>
            <person name="Gellesch M."/>
            <person name="Goldberg J."/>
            <person name="Griggs A."/>
            <person name="Gujja S."/>
            <person name="Heilman E."/>
            <person name="Heiman D."/>
            <person name="Hepburn T."/>
            <person name="Howarth C."/>
            <person name="Jen D."/>
            <person name="Larson L."/>
            <person name="Lewis B."/>
            <person name="Mehta T."/>
            <person name="Park D."/>
            <person name="Pearson M."/>
            <person name="Roberts A."/>
            <person name="Saif S."/>
            <person name="Shea T."/>
            <person name="Shenoy N."/>
            <person name="Sisk P."/>
            <person name="Stolte C."/>
            <person name="Sykes S."/>
            <person name="Thomson T."/>
            <person name="Walk T."/>
            <person name="White J."/>
            <person name="Yandava C."/>
            <person name="Izard J."/>
            <person name="Baranova O.V."/>
            <person name="Blanton J.M."/>
            <person name="Tanner A.C."/>
            <person name="Dewhirst F.E."/>
            <person name="Haas B."/>
            <person name="Nusbaum C."/>
            <person name="Birren B."/>
        </authorList>
    </citation>
    <scope>NUCLEOTIDE SEQUENCE [LARGE SCALE GENOMIC DNA]</scope>
    <source>
        <strain evidence="2">1-1 BBBD Race 1</strain>
    </source>
</reference>
<keyword evidence="4" id="KW-1185">Reference proteome</keyword>
<organism evidence="2">
    <name type="scientific">Puccinia triticina (isolate 1-1 / race 1 (BBBD))</name>
    <name type="common">Brown leaf rust fungus</name>
    <dbReference type="NCBI Taxonomy" id="630390"/>
    <lineage>
        <taxon>Eukaryota</taxon>
        <taxon>Fungi</taxon>
        <taxon>Dikarya</taxon>
        <taxon>Basidiomycota</taxon>
        <taxon>Pucciniomycotina</taxon>
        <taxon>Pucciniomycetes</taxon>
        <taxon>Pucciniales</taxon>
        <taxon>Pucciniaceae</taxon>
        <taxon>Puccinia</taxon>
    </lineage>
</organism>
<reference evidence="3" key="4">
    <citation type="submission" date="2025-05" db="UniProtKB">
        <authorList>
            <consortium name="EnsemblFungi"/>
        </authorList>
    </citation>
    <scope>IDENTIFICATION</scope>
    <source>
        <strain evidence="3">isolate 1-1 / race 1 (BBBD)</strain>
    </source>
</reference>
<evidence type="ECO:0000313" key="4">
    <source>
        <dbReference type="Proteomes" id="UP000005240"/>
    </source>
</evidence>
<keyword evidence="1" id="KW-0732">Signal</keyword>
<sequence length="54" mass="5685">MRSIMPFLTVLLSATVHLSVASPVVDGVVDLKAFTPGGNPQPNPYPGCLFPTCK</sequence>
<gene>
    <name evidence="2" type="ORF">PTTG_28950</name>
</gene>
<dbReference type="AlphaFoldDB" id="A0A180G8Q8"/>
<dbReference type="EnsemblFungi" id="PTTG_28950-t43_1">
    <property type="protein sequence ID" value="PTTG_28950-t43_1-p1"/>
    <property type="gene ID" value="PTTG_28950"/>
</dbReference>
<reference evidence="3 4" key="3">
    <citation type="journal article" date="2017" name="G3 (Bethesda)">
        <title>Comparative analysis highlights variable genome content of wheat rusts and divergence of the mating loci.</title>
        <authorList>
            <person name="Cuomo C.A."/>
            <person name="Bakkeren G."/>
            <person name="Khalil H.B."/>
            <person name="Panwar V."/>
            <person name="Joly D."/>
            <person name="Linning R."/>
            <person name="Sakthikumar S."/>
            <person name="Song X."/>
            <person name="Adiconis X."/>
            <person name="Fan L."/>
            <person name="Goldberg J.M."/>
            <person name="Levin J.Z."/>
            <person name="Young S."/>
            <person name="Zeng Q."/>
            <person name="Anikster Y."/>
            <person name="Bruce M."/>
            <person name="Wang M."/>
            <person name="Yin C."/>
            <person name="McCallum B."/>
            <person name="Szabo L.J."/>
            <person name="Hulbert S."/>
            <person name="Chen X."/>
            <person name="Fellers J.P."/>
        </authorList>
    </citation>
    <scope>NUCLEOTIDE SEQUENCE</scope>
    <source>
        <strain evidence="4">Isolate 1-1 / race 1 (BBBD)</strain>
        <strain evidence="3">isolate 1-1 / race 1 (BBBD)</strain>
    </source>
</reference>
<accession>A0A180G8Q8</accession>
<name>A0A180G8Q8_PUCT1</name>
<protein>
    <submittedName>
        <fullName evidence="2 3">Uncharacterized protein</fullName>
    </submittedName>
</protein>
<dbReference type="VEuPathDB" id="FungiDB:PTTG_28950"/>
<feature type="chain" id="PRO_5008109661" evidence="1">
    <location>
        <begin position="22"/>
        <end position="54"/>
    </location>
</feature>
<dbReference type="Proteomes" id="UP000005240">
    <property type="component" value="Unassembled WGS sequence"/>
</dbReference>
<dbReference type="EMBL" id="ADAS02000159">
    <property type="protein sequence ID" value="OAV88712.1"/>
    <property type="molecule type" value="Genomic_DNA"/>
</dbReference>
<evidence type="ECO:0000256" key="1">
    <source>
        <dbReference type="SAM" id="SignalP"/>
    </source>
</evidence>